<dbReference type="EMBL" id="BRXX01000152">
    <property type="protein sequence ID" value="GMH94194.1"/>
    <property type="molecule type" value="Genomic_DNA"/>
</dbReference>
<gene>
    <name evidence="1" type="ORF">TrVE_jg1256</name>
</gene>
<dbReference type="AlphaFoldDB" id="A0A9W7BV46"/>
<evidence type="ECO:0000313" key="2">
    <source>
        <dbReference type="Proteomes" id="UP001165160"/>
    </source>
</evidence>
<comment type="caution">
    <text evidence="1">The sequence shown here is derived from an EMBL/GenBank/DDBJ whole genome shotgun (WGS) entry which is preliminary data.</text>
</comment>
<accession>A0A9W7BV46</accession>
<organism evidence="1 2">
    <name type="scientific">Triparma verrucosa</name>
    <dbReference type="NCBI Taxonomy" id="1606542"/>
    <lineage>
        <taxon>Eukaryota</taxon>
        <taxon>Sar</taxon>
        <taxon>Stramenopiles</taxon>
        <taxon>Ochrophyta</taxon>
        <taxon>Bolidophyceae</taxon>
        <taxon>Parmales</taxon>
        <taxon>Triparmaceae</taxon>
        <taxon>Triparma</taxon>
    </lineage>
</organism>
<protein>
    <submittedName>
        <fullName evidence="1">Uncharacterized protein</fullName>
    </submittedName>
</protein>
<name>A0A9W7BV46_9STRA</name>
<evidence type="ECO:0000313" key="1">
    <source>
        <dbReference type="EMBL" id="GMH94194.1"/>
    </source>
</evidence>
<reference evidence="2" key="1">
    <citation type="journal article" date="2023" name="Commun. Biol.">
        <title>Genome analysis of Parmales, the sister group of diatoms, reveals the evolutionary specialization of diatoms from phago-mixotrophs to photoautotrophs.</title>
        <authorList>
            <person name="Ban H."/>
            <person name="Sato S."/>
            <person name="Yoshikawa S."/>
            <person name="Yamada K."/>
            <person name="Nakamura Y."/>
            <person name="Ichinomiya M."/>
            <person name="Sato N."/>
            <person name="Blanc-Mathieu R."/>
            <person name="Endo H."/>
            <person name="Kuwata A."/>
            <person name="Ogata H."/>
        </authorList>
    </citation>
    <scope>NUCLEOTIDE SEQUENCE [LARGE SCALE GENOMIC DNA]</scope>
    <source>
        <strain evidence="2">NIES 3699</strain>
    </source>
</reference>
<dbReference type="Proteomes" id="UP001165160">
    <property type="component" value="Unassembled WGS sequence"/>
</dbReference>
<proteinExistence type="predicted"/>
<sequence length="125" mass="15204">MVFLRREEVVGVRGVSKFYREIAEKDGVWRERYVRKFRDCVIPKKNVKGMWYKNFVEKVKQRRDVEELKRHKIKCFVCIVVGCEFRGKLKELRKHCKQCHRKTKEELEEFARTASYHNRPTPKKG</sequence>
<keyword evidence="2" id="KW-1185">Reference proteome</keyword>